<keyword evidence="4" id="KW-1185">Reference proteome</keyword>
<proteinExistence type="predicted"/>
<gene>
    <name evidence="3" type="ORF">AX660_03775</name>
</gene>
<evidence type="ECO:0000313" key="3">
    <source>
        <dbReference type="EMBL" id="KXI26893.1"/>
    </source>
</evidence>
<dbReference type="NCBIfam" id="TIGR02595">
    <property type="entry name" value="PEP_CTERM"/>
    <property type="match status" value="1"/>
</dbReference>
<protein>
    <recommendedName>
        <fullName evidence="2">Ice-binding protein C-terminal domain-containing protein</fullName>
    </recommendedName>
</protein>
<dbReference type="InterPro" id="IPR013424">
    <property type="entry name" value="Ice-binding_C"/>
</dbReference>
<organism evidence="3 4">
    <name type="scientific">Paraglaciecola hydrolytica</name>
    <dbReference type="NCBI Taxonomy" id="1799789"/>
    <lineage>
        <taxon>Bacteria</taxon>
        <taxon>Pseudomonadati</taxon>
        <taxon>Pseudomonadota</taxon>
        <taxon>Gammaproteobacteria</taxon>
        <taxon>Alteromonadales</taxon>
        <taxon>Alteromonadaceae</taxon>
        <taxon>Paraglaciecola</taxon>
    </lineage>
</organism>
<dbReference type="EMBL" id="LSNE01000020">
    <property type="protein sequence ID" value="KXI26893.1"/>
    <property type="molecule type" value="Genomic_DNA"/>
</dbReference>
<dbReference type="Proteomes" id="UP000070299">
    <property type="component" value="Unassembled WGS sequence"/>
</dbReference>
<evidence type="ECO:0000313" key="4">
    <source>
        <dbReference type="Proteomes" id="UP000070299"/>
    </source>
</evidence>
<evidence type="ECO:0000259" key="2">
    <source>
        <dbReference type="Pfam" id="PF07589"/>
    </source>
</evidence>
<feature type="domain" description="Ice-binding protein C-terminal" evidence="2">
    <location>
        <begin position="288"/>
        <end position="310"/>
    </location>
</feature>
<accession>A0A148KKR3</accession>
<dbReference type="Pfam" id="PF07589">
    <property type="entry name" value="PEP-CTERM"/>
    <property type="match status" value="1"/>
</dbReference>
<feature type="signal peptide" evidence="1">
    <location>
        <begin position="1"/>
        <end position="44"/>
    </location>
</feature>
<reference evidence="4" key="1">
    <citation type="submission" date="2016-02" db="EMBL/GenBank/DDBJ databases">
        <authorList>
            <person name="Schultz-Johansen M."/>
            <person name="Glaring M.A."/>
            <person name="Bech P.K."/>
            <person name="Stougaard P."/>
        </authorList>
    </citation>
    <scope>NUCLEOTIDE SEQUENCE [LARGE SCALE GENOMIC DNA]</scope>
    <source>
        <strain evidence="4">S66</strain>
    </source>
</reference>
<dbReference type="AlphaFoldDB" id="A0A148KKR3"/>
<name>A0A148KKR3_9ALTE</name>
<comment type="caution">
    <text evidence="3">The sequence shown here is derived from an EMBL/GenBank/DDBJ whole genome shotgun (WGS) entry which is preliminary data.</text>
</comment>
<keyword evidence="1" id="KW-0732">Signal</keyword>
<evidence type="ECO:0000256" key="1">
    <source>
        <dbReference type="SAM" id="SignalP"/>
    </source>
</evidence>
<feature type="chain" id="PRO_5007550133" description="Ice-binding protein C-terminal domain-containing protein" evidence="1">
    <location>
        <begin position="45"/>
        <end position="316"/>
    </location>
</feature>
<sequence length="316" mass="33085">MAPPHLALFLFISQQQGSPMISNKKTLSATIACLLGVSAFQANAALVTLDITGDTTATAGVNNDSDNQTNNFSVSVESTEYDGPSNANAKARGDDTGWFYSTASGNYNFLSQSTLTQTYNVTNDNNADQFFDFSFEVMNGSIDASCGDTGYGGYGYGAALSAYGSGCAGDDFAEAGYTAEIWLNGGSIWKSEAKIITDSNGSSLVSSGPTFNNSSVGSNSLYWGATLFNVNLGLVAANTSFILEYVVTTKVAGEILDTSYSYNNAYAQFGDPNGFSSTNNSFNSRGTDVPEPAGLALLGFGLAGLAMSRRKHKTSL</sequence>